<sequence>MTSASVARVDRERRILDAAAELFRERGFHGAGMDELGTRAGLSGPALYRVFGGKSEILAALFNEAMDELVGATAPLLADPEADLRRLVHHHVRFTIDHRALVSVYQREDRSLVDPWRKEFDRRRRRYVERWERAVARAAPAAAPTAVAAATQGCLGAVFSLAYWPGRTLRAPGSDELAERFVLLGFGALGIALIDQGP</sequence>
<evidence type="ECO:0000313" key="4">
    <source>
        <dbReference type="EMBL" id="GLL09448.1"/>
    </source>
</evidence>
<dbReference type="Proteomes" id="UP001143463">
    <property type="component" value="Unassembled WGS sequence"/>
</dbReference>
<gene>
    <name evidence="4" type="ORF">GCM10017577_05880</name>
</gene>
<dbReference type="InterPro" id="IPR009057">
    <property type="entry name" value="Homeodomain-like_sf"/>
</dbReference>
<dbReference type="Pfam" id="PF17932">
    <property type="entry name" value="TetR_C_24"/>
    <property type="match status" value="1"/>
</dbReference>
<evidence type="ECO:0000313" key="5">
    <source>
        <dbReference type="Proteomes" id="UP001143463"/>
    </source>
</evidence>
<protein>
    <submittedName>
        <fullName evidence="4">TetR family transcriptional regulator</fullName>
    </submittedName>
</protein>
<dbReference type="SUPFAM" id="SSF46689">
    <property type="entry name" value="Homeodomain-like"/>
    <property type="match status" value="1"/>
</dbReference>
<dbReference type="PROSITE" id="PS50977">
    <property type="entry name" value="HTH_TETR_2"/>
    <property type="match status" value="1"/>
</dbReference>
<proteinExistence type="predicted"/>
<organism evidence="4 5">
    <name type="scientific">Pseudonocardia halophobica</name>
    <dbReference type="NCBI Taxonomy" id="29401"/>
    <lineage>
        <taxon>Bacteria</taxon>
        <taxon>Bacillati</taxon>
        <taxon>Actinomycetota</taxon>
        <taxon>Actinomycetes</taxon>
        <taxon>Pseudonocardiales</taxon>
        <taxon>Pseudonocardiaceae</taxon>
        <taxon>Pseudonocardia</taxon>
    </lineage>
</organism>
<evidence type="ECO:0000256" key="1">
    <source>
        <dbReference type="ARBA" id="ARBA00023125"/>
    </source>
</evidence>
<dbReference type="Pfam" id="PF00440">
    <property type="entry name" value="TetR_N"/>
    <property type="match status" value="1"/>
</dbReference>
<comment type="caution">
    <text evidence="4">The sequence shown here is derived from an EMBL/GenBank/DDBJ whole genome shotgun (WGS) entry which is preliminary data.</text>
</comment>
<dbReference type="EMBL" id="BSFQ01000002">
    <property type="protein sequence ID" value="GLL09448.1"/>
    <property type="molecule type" value="Genomic_DNA"/>
</dbReference>
<dbReference type="Gene3D" id="1.10.357.10">
    <property type="entry name" value="Tetracycline Repressor, domain 2"/>
    <property type="match status" value="1"/>
</dbReference>
<evidence type="ECO:0000256" key="2">
    <source>
        <dbReference type="PROSITE-ProRule" id="PRU00335"/>
    </source>
</evidence>
<keyword evidence="5" id="KW-1185">Reference proteome</keyword>
<name>A0A9W6NUB4_9PSEU</name>
<dbReference type="InterPro" id="IPR041490">
    <property type="entry name" value="KstR2_TetR_C"/>
</dbReference>
<dbReference type="InterPro" id="IPR001647">
    <property type="entry name" value="HTH_TetR"/>
</dbReference>
<reference evidence="4" key="1">
    <citation type="journal article" date="2014" name="Int. J. Syst. Evol. Microbiol.">
        <title>Complete genome sequence of Corynebacterium casei LMG S-19264T (=DSM 44701T), isolated from a smear-ripened cheese.</title>
        <authorList>
            <consortium name="US DOE Joint Genome Institute (JGI-PGF)"/>
            <person name="Walter F."/>
            <person name="Albersmeier A."/>
            <person name="Kalinowski J."/>
            <person name="Ruckert C."/>
        </authorList>
    </citation>
    <scope>NUCLEOTIDE SEQUENCE</scope>
    <source>
        <strain evidence="4">VKM Ac-1069</strain>
    </source>
</reference>
<evidence type="ECO:0000259" key="3">
    <source>
        <dbReference type="PROSITE" id="PS50977"/>
    </source>
</evidence>
<feature type="domain" description="HTH tetR-type" evidence="3">
    <location>
        <begin position="9"/>
        <end position="69"/>
    </location>
</feature>
<dbReference type="SUPFAM" id="SSF48498">
    <property type="entry name" value="Tetracyclin repressor-like, C-terminal domain"/>
    <property type="match status" value="1"/>
</dbReference>
<dbReference type="GO" id="GO:0003700">
    <property type="term" value="F:DNA-binding transcription factor activity"/>
    <property type="evidence" value="ECO:0007669"/>
    <property type="project" value="TreeGrafter"/>
</dbReference>
<dbReference type="InterPro" id="IPR036271">
    <property type="entry name" value="Tet_transcr_reg_TetR-rel_C_sf"/>
</dbReference>
<reference evidence="4" key="2">
    <citation type="submission" date="2023-01" db="EMBL/GenBank/DDBJ databases">
        <authorList>
            <person name="Sun Q."/>
            <person name="Evtushenko L."/>
        </authorList>
    </citation>
    <scope>NUCLEOTIDE SEQUENCE</scope>
    <source>
        <strain evidence="4">VKM Ac-1069</strain>
    </source>
</reference>
<dbReference type="PANTHER" id="PTHR30055:SF237">
    <property type="entry name" value="TRANSCRIPTIONAL REPRESSOR MCE3R"/>
    <property type="match status" value="1"/>
</dbReference>
<dbReference type="AlphaFoldDB" id="A0A9W6NUB4"/>
<keyword evidence="1 2" id="KW-0238">DNA-binding</keyword>
<feature type="DNA-binding region" description="H-T-H motif" evidence="2">
    <location>
        <begin position="32"/>
        <end position="51"/>
    </location>
</feature>
<dbReference type="GO" id="GO:0000976">
    <property type="term" value="F:transcription cis-regulatory region binding"/>
    <property type="evidence" value="ECO:0007669"/>
    <property type="project" value="TreeGrafter"/>
</dbReference>
<dbReference type="InterPro" id="IPR050109">
    <property type="entry name" value="HTH-type_TetR-like_transc_reg"/>
</dbReference>
<dbReference type="PRINTS" id="PR00455">
    <property type="entry name" value="HTHTETR"/>
</dbReference>
<dbReference type="Gene3D" id="1.10.10.60">
    <property type="entry name" value="Homeodomain-like"/>
    <property type="match status" value="1"/>
</dbReference>
<dbReference type="PANTHER" id="PTHR30055">
    <property type="entry name" value="HTH-TYPE TRANSCRIPTIONAL REGULATOR RUTR"/>
    <property type="match status" value="1"/>
</dbReference>
<accession>A0A9W6NUB4</accession>